<evidence type="ECO:0000313" key="1">
    <source>
        <dbReference type="EMBL" id="SFD41725.1"/>
    </source>
</evidence>
<organism evidence="1 2">
    <name type="scientific">Algibacter pectinivorans</name>
    <dbReference type="NCBI Taxonomy" id="870482"/>
    <lineage>
        <taxon>Bacteria</taxon>
        <taxon>Pseudomonadati</taxon>
        <taxon>Bacteroidota</taxon>
        <taxon>Flavobacteriia</taxon>
        <taxon>Flavobacteriales</taxon>
        <taxon>Flavobacteriaceae</taxon>
        <taxon>Algibacter</taxon>
    </lineage>
</organism>
<sequence length="65" mass="7758">MNKKEERIRLIQECALVRDLLLSVDKIIKINNIPIDLDWKATYNDPKLYYLFEHCGGMFIKEDDD</sequence>
<dbReference type="AlphaFoldDB" id="A0A1I1S5C5"/>
<proteinExistence type="predicted"/>
<evidence type="ECO:0000313" key="2">
    <source>
        <dbReference type="Proteomes" id="UP000199439"/>
    </source>
</evidence>
<protein>
    <submittedName>
        <fullName evidence="1">Uncharacterized protein</fullName>
    </submittedName>
</protein>
<reference evidence="2" key="1">
    <citation type="submission" date="2016-10" db="EMBL/GenBank/DDBJ databases">
        <authorList>
            <person name="Varghese N."/>
            <person name="Submissions S."/>
        </authorList>
    </citation>
    <scope>NUCLEOTIDE SEQUENCE [LARGE SCALE GENOMIC DNA]</scope>
    <source>
        <strain evidence="2">DSM 25730</strain>
    </source>
</reference>
<dbReference type="RefSeq" id="WP_092853835.1">
    <property type="nucleotide sequence ID" value="NZ_FOMI01000013.1"/>
</dbReference>
<accession>A0A1I1S5C5</accession>
<name>A0A1I1S5C5_9FLAO</name>
<dbReference type="Proteomes" id="UP000199439">
    <property type="component" value="Unassembled WGS sequence"/>
</dbReference>
<gene>
    <name evidence="1" type="ORF">SAMN04487987_11328</name>
</gene>
<keyword evidence="2" id="KW-1185">Reference proteome</keyword>
<dbReference type="EMBL" id="FOMI01000013">
    <property type="protein sequence ID" value="SFD41725.1"/>
    <property type="molecule type" value="Genomic_DNA"/>
</dbReference>